<dbReference type="VEuPathDB" id="FungiDB:SJAG_01691"/>
<organism evidence="2 3">
    <name type="scientific">Schizosaccharomyces japonicus (strain yFS275 / FY16936)</name>
    <name type="common">Fission yeast</name>
    <dbReference type="NCBI Taxonomy" id="402676"/>
    <lineage>
        <taxon>Eukaryota</taxon>
        <taxon>Fungi</taxon>
        <taxon>Dikarya</taxon>
        <taxon>Ascomycota</taxon>
        <taxon>Taphrinomycotina</taxon>
        <taxon>Schizosaccharomycetes</taxon>
        <taxon>Schizosaccharomycetales</taxon>
        <taxon>Schizosaccharomycetaceae</taxon>
        <taxon>Schizosaccharomyces</taxon>
    </lineage>
</organism>
<dbReference type="JaponicusDB" id="SJAG_01691"/>
<name>B6JYM6_SCHJY</name>
<dbReference type="EMBL" id="KE651168">
    <property type="protein sequence ID" value="EEB06644.2"/>
    <property type="molecule type" value="Genomic_DNA"/>
</dbReference>
<dbReference type="AlphaFoldDB" id="B6JYM6"/>
<dbReference type="GeneID" id="7049856"/>
<dbReference type="HOGENOM" id="CLU_1180804_0_0_1"/>
<proteinExistence type="predicted"/>
<evidence type="ECO:0000256" key="1">
    <source>
        <dbReference type="SAM" id="MobiDB-lite"/>
    </source>
</evidence>
<dbReference type="RefSeq" id="XP_002172937.2">
    <property type="nucleotide sequence ID" value="XM_002172901.2"/>
</dbReference>
<feature type="region of interest" description="Disordered" evidence="1">
    <location>
        <begin position="1"/>
        <end position="28"/>
    </location>
</feature>
<dbReference type="Proteomes" id="UP000001744">
    <property type="component" value="Unassembled WGS sequence"/>
</dbReference>
<evidence type="ECO:0000313" key="3">
    <source>
        <dbReference type="Proteomes" id="UP000001744"/>
    </source>
</evidence>
<sequence>MSVSERPPVVPAACPTTPHAQEDPPSGTGETVTFSLAFPAVKSLLALSGFGSKELLAQVKRTTTHAEPVYDVYYKKCIFTSNQLLLYYNSDYGNFTLASILRPRRGSHREFGFTLNNPPLRYKSHWTLTVKPDCWTILSETHLLLPEKCGIRWRNMNKRDEDGLPMWEAHLIFDDQSVLSRVATLTPQAIRVESLSQNIASRFIPRMTIESLFCSTGVFVQLYLLGRFPFRVDKD</sequence>
<evidence type="ECO:0000313" key="2">
    <source>
        <dbReference type="EMBL" id="EEB06644.2"/>
    </source>
</evidence>
<protein>
    <submittedName>
        <fullName evidence="2">Uncharacterized protein</fullName>
    </submittedName>
</protein>
<reference evidence="2 3" key="1">
    <citation type="journal article" date="2011" name="Science">
        <title>Comparative functional genomics of the fission yeasts.</title>
        <authorList>
            <person name="Rhind N."/>
            <person name="Chen Z."/>
            <person name="Yassour M."/>
            <person name="Thompson D.A."/>
            <person name="Haas B.J."/>
            <person name="Habib N."/>
            <person name="Wapinski I."/>
            <person name="Roy S."/>
            <person name="Lin M.F."/>
            <person name="Heiman D.I."/>
            <person name="Young S.K."/>
            <person name="Furuya K."/>
            <person name="Guo Y."/>
            <person name="Pidoux A."/>
            <person name="Chen H.M."/>
            <person name="Robbertse B."/>
            <person name="Goldberg J.M."/>
            <person name="Aoki K."/>
            <person name="Bayne E.H."/>
            <person name="Berlin A.M."/>
            <person name="Desjardins C.A."/>
            <person name="Dobbs E."/>
            <person name="Dukaj L."/>
            <person name="Fan L."/>
            <person name="FitzGerald M.G."/>
            <person name="French C."/>
            <person name="Gujja S."/>
            <person name="Hansen K."/>
            <person name="Keifenheim D."/>
            <person name="Levin J.Z."/>
            <person name="Mosher R.A."/>
            <person name="Mueller C.A."/>
            <person name="Pfiffner J."/>
            <person name="Priest M."/>
            <person name="Russ C."/>
            <person name="Smialowska A."/>
            <person name="Swoboda P."/>
            <person name="Sykes S.M."/>
            <person name="Vaughn M."/>
            <person name="Vengrova S."/>
            <person name="Yoder R."/>
            <person name="Zeng Q."/>
            <person name="Allshire R."/>
            <person name="Baulcombe D."/>
            <person name="Birren B.W."/>
            <person name="Brown W."/>
            <person name="Ekwall K."/>
            <person name="Kellis M."/>
            <person name="Leatherwood J."/>
            <person name="Levin H."/>
            <person name="Margalit H."/>
            <person name="Martienssen R."/>
            <person name="Nieduszynski C.A."/>
            <person name="Spatafora J.W."/>
            <person name="Friedman N."/>
            <person name="Dalgaard J.Z."/>
            <person name="Baumann P."/>
            <person name="Niki H."/>
            <person name="Regev A."/>
            <person name="Nusbaum C."/>
        </authorList>
    </citation>
    <scope>NUCLEOTIDE SEQUENCE [LARGE SCALE GENOMIC DNA]</scope>
    <source>
        <strain evidence="3">yFS275 / FY16936</strain>
    </source>
</reference>
<keyword evidence="3" id="KW-1185">Reference proteome</keyword>
<accession>B6JYM6</accession>
<gene>
    <name evidence="2" type="ORF">SJAG_01691</name>
</gene>